<dbReference type="Pfam" id="PF04201">
    <property type="entry name" value="TPD52"/>
    <property type="match status" value="1"/>
</dbReference>
<comment type="similarity">
    <text evidence="1">Belongs to the TPD52 family.</text>
</comment>
<evidence type="ECO:0000313" key="5">
    <source>
        <dbReference type="Proteomes" id="UP001732720"/>
    </source>
</evidence>
<dbReference type="GO" id="GO:0005737">
    <property type="term" value="C:cytoplasm"/>
    <property type="evidence" value="ECO:0007669"/>
    <property type="project" value="TreeGrafter"/>
</dbReference>
<dbReference type="AlphaFoldDB" id="A0A8C0WQQ2"/>
<name>A0A8C0WQQ2_CASCN</name>
<dbReference type="PANTHER" id="PTHR19307:SF5">
    <property type="entry name" value="TUMOR PROTEIN D55"/>
    <property type="match status" value="1"/>
</dbReference>
<dbReference type="RefSeq" id="XP_020014973.1">
    <property type="nucleotide sequence ID" value="XM_020159384.1"/>
</dbReference>
<evidence type="ECO:0000256" key="2">
    <source>
        <dbReference type="ARBA" id="ARBA00023054"/>
    </source>
</evidence>
<reference evidence="6" key="2">
    <citation type="submission" date="2025-04" db="UniProtKB">
        <authorList>
            <consortium name="RefSeq"/>
        </authorList>
    </citation>
    <scope>IDENTIFICATION</scope>
    <source>
        <tissue evidence="6">Leukocyte</tissue>
    </source>
</reference>
<sequence>MEHSCLESHATGLESEPAGLNFNSAGHDFFSTGQGSDSFCQELYPDSLNEELSLSLPDAMTETLVDTYEYHPTSEPEDLTETEQMELKSELTKWETEILTLCDVLAVKERRCGELKRKLGLATLVGLRQNLSKSWHDIQSSNAYVKQKTSTALSTMGSAICRKLQDMKKSATFSSFEGLMGTIKLRASGGRELDGDFIPASARSGDDSLQIPGSGDDTVPGPGAHLLPFSETE</sequence>
<dbReference type="InterPro" id="IPR007327">
    <property type="entry name" value="TPD52"/>
</dbReference>
<dbReference type="KEGG" id="ccan:109683503"/>
<evidence type="ECO:0000256" key="3">
    <source>
        <dbReference type="SAM" id="MobiDB-lite"/>
    </source>
</evidence>
<dbReference type="OrthoDB" id="10000687at2759"/>
<organism evidence="4">
    <name type="scientific">Castor canadensis</name>
    <name type="common">American beaver</name>
    <dbReference type="NCBI Taxonomy" id="51338"/>
    <lineage>
        <taxon>Eukaryota</taxon>
        <taxon>Metazoa</taxon>
        <taxon>Chordata</taxon>
        <taxon>Craniata</taxon>
        <taxon>Vertebrata</taxon>
        <taxon>Euteleostomi</taxon>
        <taxon>Mammalia</taxon>
        <taxon>Eutheria</taxon>
        <taxon>Euarchontoglires</taxon>
        <taxon>Glires</taxon>
        <taxon>Rodentia</taxon>
        <taxon>Castorimorpha</taxon>
        <taxon>Castoridae</taxon>
        <taxon>Castor</taxon>
    </lineage>
</organism>
<reference evidence="4" key="1">
    <citation type="submission" date="2023-09" db="UniProtKB">
        <authorList>
            <consortium name="Ensembl"/>
        </authorList>
    </citation>
    <scope>IDENTIFICATION</scope>
</reference>
<evidence type="ECO:0000313" key="6">
    <source>
        <dbReference type="RefSeq" id="XP_020014973.1"/>
    </source>
</evidence>
<proteinExistence type="inferred from homology"/>
<feature type="region of interest" description="Disordered" evidence="3">
    <location>
        <begin position="196"/>
        <end position="233"/>
    </location>
</feature>
<keyword evidence="5" id="KW-1185">Reference proteome</keyword>
<evidence type="ECO:0000256" key="1">
    <source>
        <dbReference type="ARBA" id="ARBA00005702"/>
    </source>
</evidence>
<dbReference type="PANTHER" id="PTHR19307">
    <property type="entry name" value="TUMOR PROTEIN D52"/>
    <property type="match status" value="1"/>
</dbReference>
<protein>
    <submittedName>
        <fullName evidence="6">Tumor protein D55</fullName>
    </submittedName>
</protein>
<gene>
    <name evidence="4 6" type="primary">Tpd52l3</name>
</gene>
<keyword evidence="2" id="KW-0175">Coiled coil</keyword>
<dbReference type="GeneID" id="109683503"/>
<dbReference type="Ensembl" id="ENSCCNT00000020492.1">
    <property type="protein sequence ID" value="ENSCCNP00000015691.1"/>
    <property type="gene ID" value="ENSCCNG00000016084.1"/>
</dbReference>
<dbReference type="Proteomes" id="UP001732720">
    <property type="component" value="Chromosome 13"/>
</dbReference>
<dbReference type="CTD" id="89882"/>
<evidence type="ECO:0000313" key="4">
    <source>
        <dbReference type="Ensembl" id="ENSCCNP00000015691.1"/>
    </source>
</evidence>
<accession>A0A8C0WQQ2</accession>